<name>A0A3M7P4I4_BRAPC</name>
<reference evidence="1 2" key="1">
    <citation type="journal article" date="2018" name="Sci. Rep.">
        <title>Genomic signatures of local adaptation to the degree of environmental predictability in rotifers.</title>
        <authorList>
            <person name="Franch-Gras L."/>
            <person name="Hahn C."/>
            <person name="Garcia-Roger E.M."/>
            <person name="Carmona M.J."/>
            <person name="Serra M."/>
            <person name="Gomez A."/>
        </authorList>
    </citation>
    <scope>NUCLEOTIDE SEQUENCE [LARGE SCALE GENOMIC DNA]</scope>
    <source>
        <strain evidence="1">HYR1</strain>
    </source>
</reference>
<protein>
    <submittedName>
        <fullName evidence="1">Uncharacterized protein</fullName>
    </submittedName>
</protein>
<comment type="caution">
    <text evidence="1">The sequence shown here is derived from an EMBL/GenBank/DDBJ whole genome shotgun (WGS) entry which is preliminary data.</text>
</comment>
<gene>
    <name evidence="1" type="ORF">BpHYR1_016346</name>
</gene>
<evidence type="ECO:0000313" key="2">
    <source>
        <dbReference type="Proteomes" id="UP000276133"/>
    </source>
</evidence>
<keyword evidence="2" id="KW-1185">Reference proteome</keyword>
<dbReference type="EMBL" id="REGN01013648">
    <property type="protein sequence ID" value="RMZ93657.1"/>
    <property type="molecule type" value="Genomic_DNA"/>
</dbReference>
<evidence type="ECO:0000313" key="1">
    <source>
        <dbReference type="EMBL" id="RMZ93657.1"/>
    </source>
</evidence>
<accession>A0A3M7P4I4</accession>
<dbReference type="AlphaFoldDB" id="A0A3M7P4I4"/>
<organism evidence="1 2">
    <name type="scientific">Brachionus plicatilis</name>
    <name type="common">Marine rotifer</name>
    <name type="synonym">Brachionus muelleri</name>
    <dbReference type="NCBI Taxonomy" id="10195"/>
    <lineage>
        <taxon>Eukaryota</taxon>
        <taxon>Metazoa</taxon>
        <taxon>Spiralia</taxon>
        <taxon>Gnathifera</taxon>
        <taxon>Rotifera</taxon>
        <taxon>Eurotatoria</taxon>
        <taxon>Monogononta</taxon>
        <taxon>Pseudotrocha</taxon>
        <taxon>Ploima</taxon>
        <taxon>Brachionidae</taxon>
        <taxon>Brachionus</taxon>
    </lineage>
</organism>
<dbReference type="Proteomes" id="UP000276133">
    <property type="component" value="Unassembled WGS sequence"/>
</dbReference>
<proteinExistence type="predicted"/>
<sequence>MSNYLRYLIILILFAEPNSLNQDYAPNPFILTKIFRTEKEATYPYFRGKLLLSIFIDNVIMIMTSGYY</sequence>